<dbReference type="InterPro" id="IPR036291">
    <property type="entry name" value="NAD(P)-bd_dom_sf"/>
</dbReference>
<accession>A0ABV9T0J9</accession>
<dbReference type="Gene3D" id="3.40.50.720">
    <property type="entry name" value="NAD(P)-binding Rossmann-like Domain"/>
    <property type="match status" value="1"/>
</dbReference>
<evidence type="ECO:0000256" key="9">
    <source>
        <dbReference type="RuleBase" id="RU362068"/>
    </source>
</evidence>
<dbReference type="InterPro" id="IPR013328">
    <property type="entry name" value="6PGD_dom2"/>
</dbReference>
<dbReference type="EC" id="1.1.1.169" evidence="3 9"/>
<feature type="domain" description="Ketopantoate reductase C-terminal" evidence="11">
    <location>
        <begin position="188"/>
        <end position="309"/>
    </location>
</feature>
<evidence type="ECO:0000259" key="10">
    <source>
        <dbReference type="Pfam" id="PF02558"/>
    </source>
</evidence>
<comment type="function">
    <text evidence="9">Catalyzes the NADPH-dependent reduction of ketopantoate into pantoic acid.</text>
</comment>
<sequence length="313" mass="34702">MTKKIAIIGLGGVGGYFGFKITQKTRDTKDVKISFVAREKTFEAVRDHGLTLLSPENSGAAVRPDSLFSIIPEMEPQDLILICVKAFDLEQVCEALKTKVEPDTVVLPLMNGVDIYDRVRNQLETGAVLPSCVYVASHIKEKGVIEHQGKPGRIILGKDPREHRQDTDWVVDFLADCGIDVAFKADVFPDIWTKFYFIASFGLISSRYDQPMGAVCEEPALRERAMAIMKEIGQIAANRGIALPQNITGLTFQKAAAFPYHTPTSLQLDIRSKKASNELDLFAGAIVRYGGELGIPVPETEKIYREIQEIMNN</sequence>
<dbReference type="NCBIfam" id="TIGR00745">
    <property type="entry name" value="apbA_panE"/>
    <property type="match status" value="1"/>
</dbReference>
<keyword evidence="5 9" id="KW-0521">NADP</keyword>
<evidence type="ECO:0000256" key="4">
    <source>
        <dbReference type="ARBA" id="ARBA00019465"/>
    </source>
</evidence>
<organism evidence="12 13">
    <name type="scientific">Negadavirga shengliensis</name>
    <dbReference type="NCBI Taxonomy" id="1389218"/>
    <lineage>
        <taxon>Bacteria</taxon>
        <taxon>Pseudomonadati</taxon>
        <taxon>Bacteroidota</taxon>
        <taxon>Cytophagia</taxon>
        <taxon>Cytophagales</taxon>
        <taxon>Cyclobacteriaceae</taxon>
        <taxon>Negadavirga</taxon>
    </lineage>
</organism>
<dbReference type="InterPro" id="IPR008927">
    <property type="entry name" value="6-PGluconate_DH-like_C_sf"/>
</dbReference>
<feature type="domain" description="Ketopantoate reductase N-terminal" evidence="10">
    <location>
        <begin position="5"/>
        <end position="158"/>
    </location>
</feature>
<comment type="pathway">
    <text evidence="1 9">Cofactor biosynthesis; (R)-pantothenate biosynthesis; (R)-pantoate from 3-methyl-2-oxobutanoate: step 2/2.</text>
</comment>
<evidence type="ECO:0000259" key="11">
    <source>
        <dbReference type="Pfam" id="PF08546"/>
    </source>
</evidence>
<dbReference type="InterPro" id="IPR013752">
    <property type="entry name" value="KPA_reductase"/>
</dbReference>
<comment type="catalytic activity">
    <reaction evidence="8 9">
        <text>(R)-pantoate + NADP(+) = 2-dehydropantoate + NADPH + H(+)</text>
        <dbReference type="Rhea" id="RHEA:16233"/>
        <dbReference type="ChEBI" id="CHEBI:11561"/>
        <dbReference type="ChEBI" id="CHEBI:15378"/>
        <dbReference type="ChEBI" id="CHEBI:15980"/>
        <dbReference type="ChEBI" id="CHEBI:57783"/>
        <dbReference type="ChEBI" id="CHEBI:58349"/>
        <dbReference type="EC" id="1.1.1.169"/>
    </reaction>
</comment>
<dbReference type="EMBL" id="JBHSJJ010000005">
    <property type="protein sequence ID" value="MFC4872215.1"/>
    <property type="molecule type" value="Genomic_DNA"/>
</dbReference>
<evidence type="ECO:0000256" key="1">
    <source>
        <dbReference type="ARBA" id="ARBA00004994"/>
    </source>
</evidence>
<protein>
    <recommendedName>
        <fullName evidence="4 9">2-dehydropantoate 2-reductase</fullName>
        <ecNumber evidence="3 9">1.1.1.169</ecNumber>
    </recommendedName>
    <alternativeName>
        <fullName evidence="7 9">Ketopantoate reductase</fullName>
    </alternativeName>
</protein>
<gene>
    <name evidence="12" type="ORF">ACFPFU_10980</name>
</gene>
<proteinExistence type="inferred from homology"/>
<keyword evidence="9" id="KW-0566">Pantothenate biosynthesis</keyword>
<keyword evidence="13" id="KW-1185">Reference proteome</keyword>
<evidence type="ECO:0000256" key="6">
    <source>
        <dbReference type="ARBA" id="ARBA00023002"/>
    </source>
</evidence>
<dbReference type="InterPro" id="IPR003710">
    <property type="entry name" value="ApbA"/>
</dbReference>
<dbReference type="SUPFAM" id="SSF48179">
    <property type="entry name" value="6-phosphogluconate dehydrogenase C-terminal domain-like"/>
    <property type="match status" value="1"/>
</dbReference>
<dbReference type="InterPro" id="IPR013332">
    <property type="entry name" value="KPR_N"/>
</dbReference>
<dbReference type="Proteomes" id="UP001595818">
    <property type="component" value="Unassembled WGS sequence"/>
</dbReference>
<evidence type="ECO:0000256" key="3">
    <source>
        <dbReference type="ARBA" id="ARBA00013014"/>
    </source>
</evidence>
<dbReference type="Pfam" id="PF02558">
    <property type="entry name" value="ApbA"/>
    <property type="match status" value="1"/>
</dbReference>
<evidence type="ECO:0000313" key="12">
    <source>
        <dbReference type="EMBL" id="MFC4872215.1"/>
    </source>
</evidence>
<dbReference type="Gene3D" id="1.10.1040.10">
    <property type="entry name" value="N-(1-d-carboxylethyl)-l-norvaline Dehydrogenase, domain 2"/>
    <property type="match status" value="1"/>
</dbReference>
<dbReference type="Pfam" id="PF08546">
    <property type="entry name" value="ApbA_C"/>
    <property type="match status" value="1"/>
</dbReference>
<dbReference type="PANTHER" id="PTHR21708">
    <property type="entry name" value="PROBABLE 2-DEHYDROPANTOATE 2-REDUCTASE"/>
    <property type="match status" value="1"/>
</dbReference>
<keyword evidence="6 9" id="KW-0560">Oxidoreductase</keyword>
<dbReference type="RefSeq" id="WP_377064418.1">
    <property type="nucleotide sequence ID" value="NZ_JBHSJJ010000005.1"/>
</dbReference>
<dbReference type="InterPro" id="IPR051402">
    <property type="entry name" value="KPR-Related"/>
</dbReference>
<reference evidence="13" key="1">
    <citation type="journal article" date="2019" name="Int. J. Syst. Evol. Microbiol.">
        <title>The Global Catalogue of Microorganisms (GCM) 10K type strain sequencing project: providing services to taxonomists for standard genome sequencing and annotation.</title>
        <authorList>
            <consortium name="The Broad Institute Genomics Platform"/>
            <consortium name="The Broad Institute Genome Sequencing Center for Infectious Disease"/>
            <person name="Wu L."/>
            <person name="Ma J."/>
        </authorList>
    </citation>
    <scope>NUCLEOTIDE SEQUENCE [LARGE SCALE GENOMIC DNA]</scope>
    <source>
        <strain evidence="13">CGMCC 4.7466</strain>
    </source>
</reference>
<comment type="similarity">
    <text evidence="2 9">Belongs to the ketopantoate reductase family.</text>
</comment>
<name>A0ABV9T0J9_9BACT</name>
<comment type="caution">
    <text evidence="12">The sequence shown here is derived from an EMBL/GenBank/DDBJ whole genome shotgun (WGS) entry which is preliminary data.</text>
</comment>
<evidence type="ECO:0000256" key="7">
    <source>
        <dbReference type="ARBA" id="ARBA00032024"/>
    </source>
</evidence>
<evidence type="ECO:0000313" key="13">
    <source>
        <dbReference type="Proteomes" id="UP001595818"/>
    </source>
</evidence>
<evidence type="ECO:0000256" key="2">
    <source>
        <dbReference type="ARBA" id="ARBA00007870"/>
    </source>
</evidence>
<evidence type="ECO:0000256" key="5">
    <source>
        <dbReference type="ARBA" id="ARBA00022857"/>
    </source>
</evidence>
<evidence type="ECO:0000256" key="8">
    <source>
        <dbReference type="ARBA" id="ARBA00048793"/>
    </source>
</evidence>
<dbReference type="PANTHER" id="PTHR21708:SF26">
    <property type="entry name" value="2-DEHYDROPANTOATE 2-REDUCTASE"/>
    <property type="match status" value="1"/>
</dbReference>
<dbReference type="SUPFAM" id="SSF51735">
    <property type="entry name" value="NAD(P)-binding Rossmann-fold domains"/>
    <property type="match status" value="1"/>
</dbReference>